<feature type="non-terminal residue" evidence="2">
    <location>
        <position position="159"/>
    </location>
</feature>
<dbReference type="EMBL" id="KR261063">
    <property type="protein sequence ID" value="AKI82146.1"/>
    <property type="molecule type" value="Genomic_DNA"/>
</dbReference>
<sequence>ISKILTAIATTSPFAVHNLDIDPAIPSNISIPFTYVSYWKWGGQPYQPKDAIDPCDTDTAGGRDYRGVAVRDPNTVSLFNMHPWDVDQHGIVTKEALQRLISGLFDTGPARQQSQSTEIQKEKDRESGDEEELEPSDSDSYSSAVTDQSSSSETEEETV</sequence>
<evidence type="ECO:0000256" key="1">
    <source>
        <dbReference type="SAM" id="MobiDB-lite"/>
    </source>
</evidence>
<feature type="region of interest" description="Disordered" evidence="1">
    <location>
        <begin position="104"/>
        <end position="159"/>
    </location>
</feature>
<feature type="compositionally biased region" description="Acidic residues" evidence="1">
    <location>
        <begin position="127"/>
        <end position="137"/>
    </location>
</feature>
<reference evidence="2" key="1">
    <citation type="journal article" date="2016" name="PLoS ONE">
        <title>Metagenomic Survey of Viral Diversity Obtained from Feces of Subantarctic and South American Fur Seals.</title>
        <authorList>
            <person name="Kluge M."/>
            <person name="Campos F.S."/>
            <person name="Tavares M."/>
            <person name="de Amorim D.B."/>
            <person name="Valdez F.P."/>
            <person name="Giongo A."/>
            <person name="Roehe P.M."/>
            <person name="Franco A.C."/>
        </authorList>
    </citation>
    <scope>NUCLEOTIDE SEQUENCE</scope>
    <source>
        <strain evidence="2">Fur seal/AAUST59/BR/2012</strain>
    </source>
</reference>
<accession>A0A0G2Y781</accession>
<feature type="non-terminal residue" evidence="2">
    <location>
        <position position="1"/>
    </location>
</feature>
<feature type="compositionally biased region" description="Low complexity" evidence="1">
    <location>
        <begin position="138"/>
        <end position="152"/>
    </location>
</feature>
<name>A0A0G2Y781_9VIRU</name>
<protein>
    <submittedName>
        <fullName evidence="2">Putative ORF1</fullName>
    </submittedName>
</protein>
<evidence type="ECO:0000313" key="2">
    <source>
        <dbReference type="EMBL" id="AKI82146.1"/>
    </source>
</evidence>
<proteinExistence type="predicted"/>
<organism evidence="2">
    <name type="scientific">Anellovirus fur seal/AAUST59/BR/2012</name>
    <dbReference type="NCBI Taxonomy" id="1659792"/>
    <lineage>
        <taxon>Viruses</taxon>
        <taxon>Monodnaviria</taxon>
        <taxon>Shotokuvirae</taxon>
        <taxon>Commensaviricota</taxon>
        <taxon>Cardeaviricetes</taxon>
        <taxon>Sanitavirales</taxon>
        <taxon>Anelloviridae</taxon>
    </lineage>
</organism>